<reference evidence="2 3" key="1">
    <citation type="submission" date="2024-09" db="EMBL/GenBank/DDBJ databases">
        <title>Draft genome sequence of multifaceted antimicrobials producing Streptomyces sp. strain FH1.</title>
        <authorList>
            <person name="Hassan F."/>
            <person name="Ali H."/>
            <person name="Hassan N."/>
            <person name="Nawaz A."/>
        </authorList>
    </citation>
    <scope>NUCLEOTIDE SEQUENCE [LARGE SCALE GENOMIC DNA]</scope>
    <source>
        <strain evidence="2 3">FH1</strain>
    </source>
</reference>
<dbReference type="Proteomes" id="UP001577267">
    <property type="component" value="Unassembled WGS sequence"/>
</dbReference>
<evidence type="ECO:0000313" key="3">
    <source>
        <dbReference type="Proteomes" id="UP001577267"/>
    </source>
</evidence>
<name>A0ABV4ZK55_9ACTN</name>
<organism evidence="2 3">
    <name type="scientific">Streptomyces carpaticus</name>
    <dbReference type="NCBI Taxonomy" id="285558"/>
    <lineage>
        <taxon>Bacteria</taxon>
        <taxon>Bacillati</taxon>
        <taxon>Actinomycetota</taxon>
        <taxon>Actinomycetes</taxon>
        <taxon>Kitasatosporales</taxon>
        <taxon>Streptomycetaceae</taxon>
        <taxon>Streptomyces</taxon>
    </lineage>
</organism>
<comment type="caution">
    <text evidence="2">The sequence shown here is derived from an EMBL/GenBank/DDBJ whole genome shotgun (WGS) entry which is preliminary data.</text>
</comment>
<feature type="compositionally biased region" description="Basic and acidic residues" evidence="1">
    <location>
        <begin position="29"/>
        <end position="73"/>
    </location>
</feature>
<dbReference type="EMBL" id="JBHGBT010000005">
    <property type="protein sequence ID" value="MFB4194307.1"/>
    <property type="molecule type" value="Genomic_DNA"/>
</dbReference>
<evidence type="ECO:0000313" key="2">
    <source>
        <dbReference type="EMBL" id="MFB4194307.1"/>
    </source>
</evidence>
<evidence type="ECO:0000256" key="1">
    <source>
        <dbReference type="SAM" id="MobiDB-lite"/>
    </source>
</evidence>
<protein>
    <recommendedName>
        <fullName evidence="4">SPOR domain-containing protein</fullName>
    </recommendedName>
</protein>
<gene>
    <name evidence="2" type="ORF">ACE11A_08085</name>
</gene>
<dbReference type="RefSeq" id="WP_375062323.1">
    <property type="nucleotide sequence ID" value="NZ_JBHGBT010000005.1"/>
</dbReference>
<feature type="compositionally biased region" description="Acidic residues" evidence="1">
    <location>
        <begin position="74"/>
        <end position="85"/>
    </location>
</feature>
<proteinExistence type="predicted"/>
<feature type="region of interest" description="Disordered" evidence="1">
    <location>
        <begin position="29"/>
        <end position="85"/>
    </location>
</feature>
<accession>A0ABV4ZK55</accession>
<sequence length="85" mass="9832">MAALFRRRMPTGKAGEWYYCLKHQKVEEGPECPAKDRLGPYATREEAARAIETARERDEDWRSDPRWRDREPEPPEGDDADASPG</sequence>
<evidence type="ECO:0008006" key="4">
    <source>
        <dbReference type="Google" id="ProtNLM"/>
    </source>
</evidence>
<keyword evidence="3" id="KW-1185">Reference proteome</keyword>